<dbReference type="Proteomes" id="UP000004105">
    <property type="component" value="Unassembled WGS sequence"/>
</dbReference>
<feature type="signal peptide" evidence="1">
    <location>
        <begin position="1"/>
        <end position="22"/>
    </location>
</feature>
<keyword evidence="1" id="KW-0732">Signal</keyword>
<organism evidence="2 3">
    <name type="scientific">Neisseria bacilliformis ATCC BAA-1200</name>
    <dbReference type="NCBI Taxonomy" id="888742"/>
    <lineage>
        <taxon>Bacteria</taxon>
        <taxon>Pseudomonadati</taxon>
        <taxon>Pseudomonadota</taxon>
        <taxon>Betaproteobacteria</taxon>
        <taxon>Neisseriales</taxon>
        <taxon>Neisseriaceae</taxon>
        <taxon>Neisseria</taxon>
    </lineage>
</organism>
<evidence type="ECO:0000313" key="2">
    <source>
        <dbReference type="EMBL" id="EGF10867.1"/>
    </source>
</evidence>
<sequence>MKNRWAAFAAGMACLLSCGACEQEVAREDIWDLRVTVGGGEVRINGLLGNSAMGVSGVRTRFDEQSGELNFLLLQQIAGRSYSGRISEKITVPYPPVKITYGKAAQTVWQRPPEKAAPPANTLSDGR</sequence>
<dbReference type="STRING" id="267212.GCA_001063965_01959"/>
<gene>
    <name evidence="2" type="ORF">HMPREF9123_1338</name>
</gene>
<evidence type="ECO:0000313" key="3">
    <source>
        <dbReference type="Proteomes" id="UP000004105"/>
    </source>
</evidence>
<evidence type="ECO:0008006" key="4">
    <source>
        <dbReference type="Google" id="ProtNLM"/>
    </source>
</evidence>
<protein>
    <recommendedName>
        <fullName evidence="4">Lipoprotein</fullName>
    </recommendedName>
</protein>
<feature type="chain" id="PRO_5003279291" description="Lipoprotein" evidence="1">
    <location>
        <begin position="23"/>
        <end position="127"/>
    </location>
</feature>
<accession>F2BCB0</accession>
<dbReference type="AlphaFoldDB" id="F2BCB0"/>
<reference evidence="2 3" key="1">
    <citation type="submission" date="2011-02" db="EMBL/GenBank/DDBJ databases">
        <authorList>
            <person name="Muzny D."/>
            <person name="Qin X."/>
            <person name="Deng J."/>
            <person name="Jiang H."/>
            <person name="Liu Y."/>
            <person name="Qu J."/>
            <person name="Song X.-Z."/>
            <person name="Zhang L."/>
            <person name="Thornton R."/>
            <person name="Coyle M."/>
            <person name="Francisco L."/>
            <person name="Jackson L."/>
            <person name="Javaid M."/>
            <person name="Korchina V."/>
            <person name="Kovar C."/>
            <person name="Mata R."/>
            <person name="Mathew T."/>
            <person name="Ngo R."/>
            <person name="Nguyen L."/>
            <person name="Nguyen N."/>
            <person name="Okwuonu G."/>
            <person name="Ongeri F."/>
            <person name="Pham C."/>
            <person name="Simmons D."/>
            <person name="Wilczek-Boney K."/>
            <person name="Hale W."/>
            <person name="Jakkamsetti A."/>
            <person name="Pham P."/>
            <person name="Ruth R."/>
            <person name="San Lucas F."/>
            <person name="Warren J."/>
            <person name="Zhang J."/>
            <person name="Zhao Z."/>
            <person name="Zhou C."/>
            <person name="Zhu D."/>
            <person name="Lee S."/>
            <person name="Bess C."/>
            <person name="Blankenburg K."/>
            <person name="Forbes L."/>
            <person name="Fu Q."/>
            <person name="Gubbala S."/>
            <person name="Hirani K."/>
            <person name="Jayaseelan J.C."/>
            <person name="Lara F."/>
            <person name="Munidasa M."/>
            <person name="Palculict T."/>
            <person name="Patil S."/>
            <person name="Pu L.-L."/>
            <person name="Saada N."/>
            <person name="Tang L."/>
            <person name="Weissenberger G."/>
            <person name="Zhu Y."/>
            <person name="Hemphill L."/>
            <person name="Shang Y."/>
            <person name="Youmans B."/>
            <person name="Ayvaz T."/>
            <person name="Ross M."/>
            <person name="Santibanez J."/>
            <person name="Aqrawi P."/>
            <person name="Gross S."/>
            <person name="Joshi V."/>
            <person name="Fowler G."/>
            <person name="Nazareth L."/>
            <person name="Reid J."/>
            <person name="Worley K."/>
            <person name="Petrosino J."/>
            <person name="Highlander S."/>
            <person name="Gibbs R."/>
        </authorList>
    </citation>
    <scope>NUCLEOTIDE SEQUENCE [LARGE SCALE GENOMIC DNA]</scope>
    <source>
        <strain evidence="2 3">ATCC BAA-1200</strain>
    </source>
</reference>
<dbReference type="EMBL" id="AFAY01000029">
    <property type="protein sequence ID" value="EGF10867.1"/>
    <property type="molecule type" value="Genomic_DNA"/>
</dbReference>
<keyword evidence="3" id="KW-1185">Reference proteome</keyword>
<evidence type="ECO:0000256" key="1">
    <source>
        <dbReference type="SAM" id="SignalP"/>
    </source>
</evidence>
<comment type="caution">
    <text evidence="2">The sequence shown here is derived from an EMBL/GenBank/DDBJ whole genome shotgun (WGS) entry which is preliminary data.</text>
</comment>
<dbReference type="HOGENOM" id="CLU_135586_0_0_4"/>
<proteinExistence type="predicted"/>
<dbReference type="OrthoDB" id="8605438at2"/>
<name>F2BCB0_9NEIS</name>
<dbReference type="RefSeq" id="WP_007342347.1">
    <property type="nucleotide sequence ID" value="NZ_GL878494.1"/>
</dbReference>